<dbReference type="PANTHER" id="PTHR22642:SF2">
    <property type="entry name" value="PROTEIN LONG AFTER FAR-RED 3"/>
    <property type="match status" value="1"/>
</dbReference>
<protein>
    <submittedName>
        <fullName evidence="2">Amidohydrolase family protein</fullName>
    </submittedName>
</protein>
<feature type="domain" description="Amidohydrolase 3" evidence="1">
    <location>
        <begin position="28"/>
        <end position="69"/>
    </location>
</feature>
<dbReference type="RefSeq" id="WP_380774527.1">
    <property type="nucleotide sequence ID" value="NZ_JBHUEO010000042.1"/>
</dbReference>
<evidence type="ECO:0000313" key="3">
    <source>
        <dbReference type="Proteomes" id="UP001597301"/>
    </source>
</evidence>
<name>A0ABW4KIE9_9BACI</name>
<dbReference type="Pfam" id="PF07969">
    <property type="entry name" value="Amidohydro_3"/>
    <property type="match status" value="1"/>
</dbReference>
<dbReference type="PANTHER" id="PTHR22642">
    <property type="entry name" value="IMIDAZOLONEPROPIONASE"/>
    <property type="match status" value="1"/>
</dbReference>
<sequence length="71" mass="7662">MVAIKDGKFLAVGTNDEVDAFGGENTEWIDLKGKTIIPGLIDSHIHVDNVASQIGWVNLKGTKDIQDVLSL</sequence>
<comment type="caution">
    <text evidence="2">The sequence shown here is derived from an EMBL/GenBank/DDBJ whole genome shotgun (WGS) entry which is preliminary data.</text>
</comment>
<reference evidence="3" key="1">
    <citation type="journal article" date="2019" name="Int. J. Syst. Evol. Microbiol.">
        <title>The Global Catalogue of Microorganisms (GCM) 10K type strain sequencing project: providing services to taxonomists for standard genome sequencing and annotation.</title>
        <authorList>
            <consortium name="The Broad Institute Genomics Platform"/>
            <consortium name="The Broad Institute Genome Sequencing Center for Infectious Disease"/>
            <person name="Wu L."/>
            <person name="Ma J."/>
        </authorList>
    </citation>
    <scope>NUCLEOTIDE SEQUENCE [LARGE SCALE GENOMIC DNA]</scope>
    <source>
        <strain evidence="3">CGMCC 1.12295</strain>
    </source>
</reference>
<keyword evidence="3" id="KW-1185">Reference proteome</keyword>
<dbReference type="InterPro" id="IPR013108">
    <property type="entry name" value="Amidohydro_3"/>
</dbReference>
<proteinExistence type="predicted"/>
<accession>A0ABW4KIE9</accession>
<dbReference type="EMBL" id="JBHUEO010000042">
    <property type="protein sequence ID" value="MFD1707730.1"/>
    <property type="molecule type" value="Genomic_DNA"/>
</dbReference>
<evidence type="ECO:0000313" key="2">
    <source>
        <dbReference type="EMBL" id="MFD1707730.1"/>
    </source>
</evidence>
<dbReference type="SUPFAM" id="SSF51338">
    <property type="entry name" value="Composite domain of metallo-dependent hydrolases"/>
    <property type="match status" value="1"/>
</dbReference>
<evidence type="ECO:0000259" key="1">
    <source>
        <dbReference type="Pfam" id="PF07969"/>
    </source>
</evidence>
<dbReference type="Gene3D" id="3.20.20.140">
    <property type="entry name" value="Metal-dependent hydrolases"/>
    <property type="match status" value="1"/>
</dbReference>
<dbReference type="Proteomes" id="UP001597301">
    <property type="component" value="Unassembled WGS sequence"/>
</dbReference>
<dbReference type="Gene3D" id="3.10.310.70">
    <property type="match status" value="1"/>
</dbReference>
<organism evidence="2 3">
    <name type="scientific">Siminovitchia sediminis</name>
    <dbReference type="NCBI Taxonomy" id="1274353"/>
    <lineage>
        <taxon>Bacteria</taxon>
        <taxon>Bacillati</taxon>
        <taxon>Bacillota</taxon>
        <taxon>Bacilli</taxon>
        <taxon>Bacillales</taxon>
        <taxon>Bacillaceae</taxon>
        <taxon>Siminovitchia</taxon>
    </lineage>
</organism>
<dbReference type="Gene3D" id="2.30.40.10">
    <property type="entry name" value="Urease, subunit C, domain 1"/>
    <property type="match status" value="1"/>
</dbReference>
<dbReference type="InterPro" id="IPR011059">
    <property type="entry name" value="Metal-dep_hydrolase_composite"/>
</dbReference>
<gene>
    <name evidence="2" type="ORF">ACFSCZ_13465</name>
</gene>